<keyword evidence="2" id="KW-0378">Hydrolase</keyword>
<reference evidence="2 3" key="1">
    <citation type="submission" date="2016-02" db="EMBL/GenBank/DDBJ databases">
        <title>Draft genome sequence of hydrocarbon degrading Staphylococcus saprophyticus Strain CNV2, isolated from crude-oil contaminated soil from Noonmati Oil Refinery, Guwahati, Assam, India.</title>
        <authorList>
            <person name="Mukherjee A."/>
            <person name="Chettri B."/>
            <person name="Langpoklakpam J."/>
            <person name="Singh A.K."/>
            <person name="Chattopadhyay D.J."/>
        </authorList>
    </citation>
    <scope>NUCLEOTIDE SEQUENCE [LARGE SCALE GENOMIC DNA]</scope>
    <source>
        <strain evidence="2 3">CNV2</strain>
    </source>
</reference>
<dbReference type="Pfam" id="PF00561">
    <property type="entry name" value="Abhydrolase_1"/>
    <property type="match status" value="1"/>
</dbReference>
<feature type="domain" description="AB hydrolase-1" evidence="1">
    <location>
        <begin position="22"/>
        <end position="248"/>
    </location>
</feature>
<evidence type="ECO:0000259" key="1">
    <source>
        <dbReference type="Pfam" id="PF00561"/>
    </source>
</evidence>
<dbReference type="Proteomes" id="UP000075418">
    <property type="component" value="Unassembled WGS sequence"/>
</dbReference>
<dbReference type="InterPro" id="IPR050266">
    <property type="entry name" value="AB_hydrolase_sf"/>
</dbReference>
<proteinExistence type="predicted"/>
<protein>
    <submittedName>
        <fullName evidence="2">Alpha/beta hydrolase</fullName>
    </submittedName>
</protein>
<sequence>MNKISIDNDNEIAYTREGQGVPVILIHALDGNMAAFINLKDELKEHYEVITYDVRGHGYSSKPVAYDLTDHINDLAVLLERLGIAHVHIIGHEMGSVIAKTFAECYEEKVLSLTLISFDFTNGTHGINKLMFEHQDEIVGFDKAEALIVLFPYIYKSKESARKWLQEQRIYARQKDECSAIANRALMSFPTHHDDGNIKSGNVPILIINGKCDPLVNHNNVKAILATHTDINLNIFNESGHAPHIEEPMHFKNAFNIFINATKLNHS</sequence>
<organism evidence="2 3">
    <name type="scientific">Staphylococcus kloosii</name>
    <dbReference type="NCBI Taxonomy" id="29384"/>
    <lineage>
        <taxon>Bacteria</taxon>
        <taxon>Bacillati</taxon>
        <taxon>Bacillota</taxon>
        <taxon>Bacilli</taxon>
        <taxon>Bacillales</taxon>
        <taxon>Staphylococcaceae</taxon>
        <taxon>Staphylococcus</taxon>
    </lineage>
</organism>
<accession>A0A151A791</accession>
<name>A0A151A791_9STAP</name>
<evidence type="ECO:0000313" key="2">
    <source>
        <dbReference type="EMBL" id="KYH15216.1"/>
    </source>
</evidence>
<dbReference type="InterPro" id="IPR000073">
    <property type="entry name" value="AB_hydrolase_1"/>
</dbReference>
<gene>
    <name evidence="2" type="ORF">A0131_10615</name>
</gene>
<dbReference type="SUPFAM" id="SSF53474">
    <property type="entry name" value="alpha/beta-Hydrolases"/>
    <property type="match status" value="1"/>
</dbReference>
<dbReference type="AlphaFoldDB" id="A0A151A791"/>
<evidence type="ECO:0000313" key="3">
    <source>
        <dbReference type="Proteomes" id="UP000075418"/>
    </source>
</evidence>
<dbReference type="GO" id="GO:0016020">
    <property type="term" value="C:membrane"/>
    <property type="evidence" value="ECO:0007669"/>
    <property type="project" value="TreeGrafter"/>
</dbReference>
<dbReference type="PANTHER" id="PTHR43798:SF28">
    <property type="entry name" value="AB HYDROLASE-1 DOMAIN-CONTAINING PROTEIN"/>
    <property type="match status" value="1"/>
</dbReference>
<dbReference type="GO" id="GO:0016787">
    <property type="term" value="F:hydrolase activity"/>
    <property type="evidence" value="ECO:0007669"/>
    <property type="project" value="UniProtKB-KW"/>
</dbReference>
<dbReference type="InterPro" id="IPR029058">
    <property type="entry name" value="AB_hydrolase_fold"/>
</dbReference>
<dbReference type="EMBL" id="LUGM01000002">
    <property type="protein sequence ID" value="KYH15216.1"/>
    <property type="molecule type" value="Genomic_DNA"/>
</dbReference>
<comment type="caution">
    <text evidence="2">The sequence shown here is derived from an EMBL/GenBank/DDBJ whole genome shotgun (WGS) entry which is preliminary data.</text>
</comment>
<dbReference type="PANTHER" id="PTHR43798">
    <property type="entry name" value="MONOACYLGLYCEROL LIPASE"/>
    <property type="match status" value="1"/>
</dbReference>
<dbReference type="Gene3D" id="3.40.50.1820">
    <property type="entry name" value="alpha/beta hydrolase"/>
    <property type="match status" value="1"/>
</dbReference>
<dbReference type="PRINTS" id="PR00111">
    <property type="entry name" value="ABHYDROLASE"/>
</dbReference>
<dbReference type="RefSeq" id="WP_061855358.1">
    <property type="nucleotide sequence ID" value="NZ_LUGM01000002.1"/>
</dbReference>